<evidence type="ECO:0000313" key="1">
    <source>
        <dbReference type="EMBL" id="KAB0667647.1"/>
    </source>
</evidence>
<name>A0A7J4ZVM7_9BACT</name>
<dbReference type="AlphaFoldDB" id="A0A7J4ZVM7"/>
<organism evidence="1 2">
    <name type="scientific">Oryzomonas japonica</name>
    <dbReference type="NCBI Taxonomy" id="2603858"/>
    <lineage>
        <taxon>Bacteria</taxon>
        <taxon>Pseudomonadati</taxon>
        <taxon>Thermodesulfobacteriota</taxon>
        <taxon>Desulfuromonadia</taxon>
        <taxon>Geobacterales</taxon>
        <taxon>Geobacteraceae</taxon>
        <taxon>Oryzomonas</taxon>
    </lineage>
</organism>
<gene>
    <name evidence="1" type="ORF">F6V25_02835</name>
</gene>
<dbReference type="Proteomes" id="UP000420562">
    <property type="component" value="Unassembled WGS sequence"/>
</dbReference>
<evidence type="ECO:0000313" key="2">
    <source>
        <dbReference type="Proteomes" id="UP000420562"/>
    </source>
</evidence>
<protein>
    <submittedName>
        <fullName evidence="1">Uncharacterized protein</fullName>
    </submittedName>
</protein>
<dbReference type="RefSeq" id="WP_151127010.1">
    <property type="nucleotide sequence ID" value="NZ_VZQZ01000001.1"/>
</dbReference>
<proteinExistence type="predicted"/>
<accession>A0A7J4ZVM7</accession>
<comment type="caution">
    <text evidence="1">The sequence shown here is derived from an EMBL/GenBank/DDBJ whole genome shotgun (WGS) entry which is preliminary data.</text>
</comment>
<keyword evidence="2" id="KW-1185">Reference proteome</keyword>
<dbReference type="EMBL" id="VZQZ01000001">
    <property type="protein sequence ID" value="KAB0667647.1"/>
    <property type="molecule type" value="Genomic_DNA"/>
</dbReference>
<reference evidence="1 2" key="1">
    <citation type="submission" date="2019-09" db="EMBL/GenBank/DDBJ databases">
        <title>Geobacter sp. Red96, a novel strain isolated from paddy soil.</title>
        <authorList>
            <person name="Xu Z."/>
            <person name="Masuda Y."/>
            <person name="Itoh H."/>
            <person name="Senoo K."/>
        </authorList>
    </citation>
    <scope>NUCLEOTIDE SEQUENCE [LARGE SCALE GENOMIC DNA]</scope>
    <source>
        <strain evidence="1 2">Red96</strain>
    </source>
</reference>
<sequence length="92" mass="10421">MLTKLEEIVLEWVCLDYERAPAIVGEVSSALGSQATDREVFGVLLAHCGRGLVKAYLYETETRAFKQLTRPADHDPEEVWWYCTEAGKKALF</sequence>